<evidence type="ECO:0000256" key="4">
    <source>
        <dbReference type="ARBA" id="ARBA00022692"/>
    </source>
</evidence>
<dbReference type="InterPro" id="IPR020846">
    <property type="entry name" value="MFS_dom"/>
</dbReference>
<comment type="similarity">
    <text evidence="2 7">Belongs to the major facilitator superfamily. Sugar transporter (TC 2.A.1.1) family.</text>
</comment>
<evidence type="ECO:0000256" key="2">
    <source>
        <dbReference type="ARBA" id="ARBA00010992"/>
    </source>
</evidence>
<dbReference type="AlphaFoldDB" id="A0A3A2ZSN8"/>
<organism evidence="10 11">
    <name type="scientific">Aspergillus sclerotialis</name>
    <dbReference type="NCBI Taxonomy" id="2070753"/>
    <lineage>
        <taxon>Eukaryota</taxon>
        <taxon>Fungi</taxon>
        <taxon>Dikarya</taxon>
        <taxon>Ascomycota</taxon>
        <taxon>Pezizomycotina</taxon>
        <taxon>Eurotiomycetes</taxon>
        <taxon>Eurotiomycetidae</taxon>
        <taxon>Eurotiales</taxon>
        <taxon>Aspergillaceae</taxon>
        <taxon>Aspergillus</taxon>
        <taxon>Aspergillus subgen. Polypaecilum</taxon>
    </lineage>
</organism>
<feature type="transmembrane region" description="Helical" evidence="8">
    <location>
        <begin position="121"/>
        <end position="139"/>
    </location>
</feature>
<gene>
    <name evidence="10" type="ORF">PHISCL_01512</name>
</gene>
<evidence type="ECO:0000256" key="8">
    <source>
        <dbReference type="SAM" id="Phobius"/>
    </source>
</evidence>
<feature type="transmembrane region" description="Helical" evidence="8">
    <location>
        <begin position="467"/>
        <end position="486"/>
    </location>
</feature>
<dbReference type="Proteomes" id="UP000266188">
    <property type="component" value="Unassembled WGS sequence"/>
</dbReference>
<keyword evidence="5 8" id="KW-1133">Transmembrane helix</keyword>
<feature type="transmembrane region" description="Helical" evidence="8">
    <location>
        <begin position="370"/>
        <end position="390"/>
    </location>
</feature>
<keyword evidence="3 7" id="KW-0813">Transport</keyword>
<evidence type="ECO:0000256" key="6">
    <source>
        <dbReference type="ARBA" id="ARBA00023136"/>
    </source>
</evidence>
<evidence type="ECO:0000313" key="10">
    <source>
        <dbReference type="EMBL" id="RJE26162.1"/>
    </source>
</evidence>
<feature type="transmembrane region" description="Helical" evidence="8">
    <location>
        <begin position="212"/>
        <end position="234"/>
    </location>
</feature>
<sequence>MSEFKGKADAETAHDENVEKDVLEDASHGQRMQLALEEDNPRPFRKSFLKLYLCIFAGYLCSATNGFDSNTFGGLSAMTPFVNYFGITPDNQGLVAALYVIGNISGSFIAGPCADTYGRRVGMAFGSAICIVGAVLQAAGTSLGMLMGGRFLLGVGAAIVQSAGPAYVVEMAYPKYRAQLTGGFQACFFLGTMISTFLEYGMSFRMSLGSVVWRLPLAVQGLPSIILLLAVWFLPESPRWYIAHDQVDKARDILVKYHGDGNPDSKVVQLELHEMREVISQEGADKRFWDIRDLFNTRAARHRTFLVTCIAWFAQLDLPPTSYYFPLMVKTAGIEDNQTQLLLNAVQTPIMMVSALCGLHFIQSFGRRKLLMLSSISMTICLSIMTACTAHQKGKPIVGGVGIAFLYLFLVVFAFAWTPMQSLYPSEVLAYNNRAKGLAFMNLMLNTANVLNTYVPPIGIERCGWRFYFMYICWDAFGILVVYLFFVETKGWNLEEIDHLFHSKHPVKESLRRHNRDDNRP</sequence>
<dbReference type="GO" id="GO:0005351">
    <property type="term" value="F:carbohydrate:proton symporter activity"/>
    <property type="evidence" value="ECO:0007669"/>
    <property type="project" value="TreeGrafter"/>
</dbReference>
<dbReference type="EMBL" id="MVGC01000028">
    <property type="protein sequence ID" value="RJE26162.1"/>
    <property type="molecule type" value="Genomic_DNA"/>
</dbReference>
<dbReference type="PANTHER" id="PTHR48022:SF79">
    <property type="entry name" value="LACTOSE PERMEASE, PUTATIVE (AFU_ORTHOLOGUE AFUA_6G01860)-RELATED"/>
    <property type="match status" value="1"/>
</dbReference>
<dbReference type="InterPro" id="IPR005828">
    <property type="entry name" value="MFS_sugar_transport-like"/>
</dbReference>
<evidence type="ECO:0000256" key="7">
    <source>
        <dbReference type="RuleBase" id="RU003346"/>
    </source>
</evidence>
<name>A0A3A2ZSN8_9EURO</name>
<evidence type="ECO:0000256" key="3">
    <source>
        <dbReference type="ARBA" id="ARBA00022448"/>
    </source>
</evidence>
<evidence type="ECO:0000313" key="11">
    <source>
        <dbReference type="Proteomes" id="UP000266188"/>
    </source>
</evidence>
<dbReference type="InterPro" id="IPR050360">
    <property type="entry name" value="MFS_Sugar_Transporters"/>
</dbReference>
<dbReference type="PANTHER" id="PTHR48022">
    <property type="entry name" value="PLASTIDIC GLUCOSE TRANSPORTER 4"/>
    <property type="match status" value="1"/>
</dbReference>
<evidence type="ECO:0000259" key="9">
    <source>
        <dbReference type="PROSITE" id="PS50850"/>
    </source>
</evidence>
<feature type="transmembrane region" description="Helical" evidence="8">
    <location>
        <begin position="341"/>
        <end position="364"/>
    </location>
</feature>
<dbReference type="InterPro" id="IPR036259">
    <property type="entry name" value="MFS_trans_sf"/>
</dbReference>
<reference evidence="11" key="1">
    <citation type="submission" date="2017-02" db="EMBL/GenBank/DDBJ databases">
        <authorList>
            <person name="Tafer H."/>
            <person name="Lopandic K."/>
        </authorList>
    </citation>
    <scope>NUCLEOTIDE SEQUENCE [LARGE SCALE GENOMIC DNA]</scope>
    <source>
        <strain evidence="11">CBS 366.77</strain>
    </source>
</reference>
<feature type="transmembrane region" description="Helical" evidence="8">
    <location>
        <begin position="94"/>
        <end position="114"/>
    </location>
</feature>
<feature type="transmembrane region" description="Helical" evidence="8">
    <location>
        <begin position="397"/>
        <end position="417"/>
    </location>
</feature>
<keyword evidence="4 8" id="KW-0812">Transmembrane</keyword>
<evidence type="ECO:0000256" key="1">
    <source>
        <dbReference type="ARBA" id="ARBA00004141"/>
    </source>
</evidence>
<accession>A0A3A2ZSN8</accession>
<feature type="transmembrane region" description="Helical" evidence="8">
    <location>
        <begin position="437"/>
        <end position="455"/>
    </location>
</feature>
<dbReference type="Gene3D" id="1.20.1250.20">
    <property type="entry name" value="MFS general substrate transporter like domains"/>
    <property type="match status" value="1"/>
</dbReference>
<evidence type="ECO:0000256" key="5">
    <source>
        <dbReference type="ARBA" id="ARBA00022989"/>
    </source>
</evidence>
<dbReference type="OrthoDB" id="6133115at2759"/>
<feature type="transmembrane region" description="Helical" evidence="8">
    <location>
        <begin position="181"/>
        <end position="200"/>
    </location>
</feature>
<keyword evidence="6 8" id="KW-0472">Membrane</keyword>
<dbReference type="PROSITE" id="PS50850">
    <property type="entry name" value="MFS"/>
    <property type="match status" value="1"/>
</dbReference>
<feature type="domain" description="Major facilitator superfamily (MFS) profile" evidence="9">
    <location>
        <begin position="54"/>
        <end position="490"/>
    </location>
</feature>
<dbReference type="SUPFAM" id="SSF103473">
    <property type="entry name" value="MFS general substrate transporter"/>
    <property type="match status" value="1"/>
</dbReference>
<dbReference type="FunFam" id="1.20.1250.20:FF:000134">
    <property type="entry name" value="MFS sugar transporter protein"/>
    <property type="match status" value="1"/>
</dbReference>
<dbReference type="GO" id="GO:0016020">
    <property type="term" value="C:membrane"/>
    <property type="evidence" value="ECO:0007669"/>
    <property type="project" value="UniProtKB-SubCell"/>
</dbReference>
<dbReference type="NCBIfam" id="TIGR00879">
    <property type="entry name" value="SP"/>
    <property type="match status" value="1"/>
</dbReference>
<dbReference type="InterPro" id="IPR003663">
    <property type="entry name" value="Sugar/inositol_transpt"/>
</dbReference>
<comment type="subcellular location">
    <subcellularLocation>
        <location evidence="1">Membrane</location>
        <topology evidence="1">Multi-pass membrane protein</topology>
    </subcellularLocation>
</comment>
<keyword evidence="11" id="KW-1185">Reference proteome</keyword>
<feature type="transmembrane region" description="Helical" evidence="8">
    <location>
        <begin position="48"/>
        <end position="67"/>
    </location>
</feature>
<proteinExistence type="inferred from homology"/>
<dbReference type="Pfam" id="PF00083">
    <property type="entry name" value="Sugar_tr"/>
    <property type="match status" value="1"/>
</dbReference>
<comment type="caution">
    <text evidence="10">The sequence shown here is derived from an EMBL/GenBank/DDBJ whole genome shotgun (WGS) entry which is preliminary data.</text>
</comment>
<feature type="transmembrane region" description="Helical" evidence="8">
    <location>
        <begin position="151"/>
        <end position="169"/>
    </location>
</feature>
<protein>
    <submittedName>
        <fullName evidence="10">MFS monosaccharide transporter</fullName>
    </submittedName>
</protein>